<protein>
    <submittedName>
        <fullName evidence="1">Uncharacterized protein</fullName>
    </submittedName>
</protein>
<accession>A0A9X6TW85</accession>
<dbReference type="EMBL" id="NVMD01000029">
    <property type="protein sequence ID" value="PED11822.1"/>
    <property type="molecule type" value="Genomic_DNA"/>
</dbReference>
<gene>
    <name evidence="1" type="ORF">CON01_25150</name>
</gene>
<reference evidence="1 2" key="1">
    <citation type="submission" date="2017-09" db="EMBL/GenBank/DDBJ databases">
        <title>Large-scale bioinformatics analysis of Bacillus genomes uncovers conserved roles of natural products in bacterial physiology.</title>
        <authorList>
            <consortium name="Agbiome Team Llc"/>
            <person name="Bleich R.M."/>
            <person name="Grubbs K.J."/>
            <person name="Santa Maria K.C."/>
            <person name="Allen S.E."/>
            <person name="Farag S."/>
            <person name="Shank E.A."/>
            <person name="Bowers A."/>
        </authorList>
    </citation>
    <scope>NUCLEOTIDE SEQUENCE [LARGE SCALE GENOMIC DNA]</scope>
    <source>
        <strain evidence="1 2">AFS094940</strain>
    </source>
</reference>
<proteinExistence type="predicted"/>
<sequence length="433" mass="50693">MNNIQIEQFTELISTHNTGLIIGNGFSMNFDSCFRGIYDSLKEGNNALNKLGEFTISPTAYLDTRIIITQNYKNVVKYVRNFNQKQLEKIFEDAVDFAGFITTNSKINNFLEHNRHLNKSKAAPNMLEVTKGIYEIGSKKGFKSVNVENWPTLIWLYHLIENLPEFKKYKQKSNRFIKLLRKGWEKSVMPHGQETNVMYKTRYNGFSIYYRLLMITIIFGNGKAIDINKLEKINDIDQDSIKQWLAGFKELFSLNYDLILEQTTNRSVTYLHGHFQNKLQGFTYHQSYALKHGNDKYYTNDIILGDYITSKVLDGALYSTVLKNQALTQPRVDTLDVLSFKMQKSNINHMVFFGVHPENDYHILSGLYYYLFNSKVDNPAITYCYYFEQEIEDFTNTLYHVVNSIYRDKDFINSISLSFVDSKEIVNKYFLYK</sequence>
<organism evidence="1 2">
    <name type="scientific">Bacillus thuringiensis</name>
    <dbReference type="NCBI Taxonomy" id="1428"/>
    <lineage>
        <taxon>Bacteria</taxon>
        <taxon>Bacillati</taxon>
        <taxon>Bacillota</taxon>
        <taxon>Bacilli</taxon>
        <taxon>Bacillales</taxon>
        <taxon>Bacillaceae</taxon>
        <taxon>Bacillus</taxon>
        <taxon>Bacillus cereus group</taxon>
    </lineage>
</organism>
<dbReference type="Proteomes" id="UP000220127">
    <property type="component" value="Unassembled WGS sequence"/>
</dbReference>
<comment type="caution">
    <text evidence="1">The sequence shown here is derived from an EMBL/GenBank/DDBJ whole genome shotgun (WGS) entry which is preliminary data.</text>
</comment>
<evidence type="ECO:0000313" key="1">
    <source>
        <dbReference type="EMBL" id="PED11822.1"/>
    </source>
</evidence>
<dbReference type="AlphaFoldDB" id="A0A9X6TW85"/>
<evidence type="ECO:0000313" key="2">
    <source>
        <dbReference type="Proteomes" id="UP000220127"/>
    </source>
</evidence>
<name>A0A9X6TW85_BACTU</name>
<dbReference type="RefSeq" id="WP_097877715.1">
    <property type="nucleotide sequence ID" value="NZ_NVMD01000029.1"/>
</dbReference>